<comment type="caution">
    <text evidence="3">The sequence shown here is derived from an EMBL/GenBank/DDBJ whole genome shotgun (WGS) entry which is preliminary data.</text>
</comment>
<keyword evidence="4" id="KW-1185">Reference proteome</keyword>
<dbReference type="NCBIfam" id="TIGR02334">
    <property type="entry name" value="prpF"/>
    <property type="match status" value="1"/>
</dbReference>
<evidence type="ECO:0000256" key="1">
    <source>
        <dbReference type="ARBA" id="ARBA00007673"/>
    </source>
</evidence>
<evidence type="ECO:0000256" key="2">
    <source>
        <dbReference type="ARBA" id="ARBA00023235"/>
    </source>
</evidence>
<dbReference type="Pfam" id="PF04303">
    <property type="entry name" value="PrpF"/>
    <property type="match status" value="1"/>
</dbReference>
<organism evidence="3 4">
    <name type="scientific">Telluria antibiotica</name>
    <dbReference type="NCBI Taxonomy" id="2717319"/>
    <lineage>
        <taxon>Bacteria</taxon>
        <taxon>Pseudomonadati</taxon>
        <taxon>Pseudomonadota</taxon>
        <taxon>Betaproteobacteria</taxon>
        <taxon>Burkholderiales</taxon>
        <taxon>Oxalobacteraceae</taxon>
        <taxon>Telluria group</taxon>
        <taxon>Telluria</taxon>
    </lineage>
</organism>
<dbReference type="InterPro" id="IPR007400">
    <property type="entry name" value="PrpF-like"/>
</dbReference>
<keyword evidence="2 3" id="KW-0413">Isomerase</keyword>
<proteinExistence type="inferred from homology"/>
<gene>
    <name evidence="3" type="primary">prpF</name>
    <name evidence="3" type="ORF">HAV22_02055</name>
</gene>
<name>A0ABX0P613_9BURK</name>
<evidence type="ECO:0000313" key="3">
    <source>
        <dbReference type="EMBL" id="NIA52437.1"/>
    </source>
</evidence>
<dbReference type="RefSeq" id="WP_166855970.1">
    <property type="nucleotide sequence ID" value="NZ_JAAQOM010000001.1"/>
</dbReference>
<dbReference type="Gene3D" id="3.10.310.10">
    <property type="entry name" value="Diaminopimelate Epimerase, Chain A, domain 1"/>
    <property type="match status" value="2"/>
</dbReference>
<dbReference type="InterPro" id="IPR012709">
    <property type="entry name" value="PrpF"/>
</dbReference>
<dbReference type="PANTHER" id="PTHR43709:SF2">
    <property type="entry name" value="DUF453 DOMAIN PROTEIN (AFU_ORTHOLOGUE AFUA_6G00360)"/>
    <property type="match status" value="1"/>
</dbReference>
<accession>A0ABX0P613</accession>
<evidence type="ECO:0000313" key="4">
    <source>
        <dbReference type="Proteomes" id="UP000716322"/>
    </source>
</evidence>
<dbReference type="Proteomes" id="UP000716322">
    <property type="component" value="Unassembled WGS sequence"/>
</dbReference>
<sequence length="383" mass="39998">MAHAPQIRIPAVYMRGGTSKGVFFRLQDLPEAAQVPGEARDNFLLSVIGSPDPDARHGDDMRGATSGAIETVIVSRSARPGHDVDCLFGQVHVGASFVDWSGDCGNLSAAAGAFAIGSGLIHRERLPRSGIVNVRIWQANIGKTIVVRIPVTHGQAQETDDVELEFIDPVVEVKGSGSAMFPTGKLVDELDVPGIGSLPATLVNAGVPTIFVNVTDIGYTGTEVQEAINDDPKALALFESVRAEGAARMGLIAPAEEVASSKHAPIVAFVAAPADYVSSSGQRIAAGDIDLVARILSMGKLHHAVMDTVAAAIGSAAAIHGTVVSQAANGDKREVRIGHPSGTLLVGGDVRRIGGEWIVIKTMMRQSVRVLMEGHVGVPDQTV</sequence>
<dbReference type="SUPFAM" id="SSF54506">
    <property type="entry name" value="Diaminopimelate epimerase-like"/>
    <property type="match status" value="2"/>
</dbReference>
<dbReference type="GO" id="GO:0016853">
    <property type="term" value="F:isomerase activity"/>
    <property type="evidence" value="ECO:0007669"/>
    <property type="project" value="UniProtKB-KW"/>
</dbReference>
<reference evidence="3 4" key="1">
    <citation type="submission" date="2020-03" db="EMBL/GenBank/DDBJ databases">
        <title>Genome sequence of strain Massilia sp. TW-1.</title>
        <authorList>
            <person name="Chaudhary D.K."/>
        </authorList>
    </citation>
    <scope>NUCLEOTIDE SEQUENCE [LARGE SCALE GENOMIC DNA]</scope>
    <source>
        <strain evidence="3 4">TW-1</strain>
    </source>
</reference>
<protein>
    <submittedName>
        <fullName evidence="3">2-methylaconitate cis-trans isomerase PrpF</fullName>
    </submittedName>
</protein>
<dbReference type="EMBL" id="JAAQOM010000001">
    <property type="protein sequence ID" value="NIA52437.1"/>
    <property type="molecule type" value="Genomic_DNA"/>
</dbReference>
<comment type="similarity">
    <text evidence="1">Belongs to the PrpF family.</text>
</comment>
<dbReference type="PANTHER" id="PTHR43709">
    <property type="entry name" value="ACONITATE ISOMERASE-RELATED"/>
    <property type="match status" value="1"/>
</dbReference>